<organism evidence="1 2">
    <name type="scientific">Ranitomeya imitator</name>
    <name type="common">mimic poison frog</name>
    <dbReference type="NCBI Taxonomy" id="111125"/>
    <lineage>
        <taxon>Eukaryota</taxon>
        <taxon>Metazoa</taxon>
        <taxon>Chordata</taxon>
        <taxon>Craniata</taxon>
        <taxon>Vertebrata</taxon>
        <taxon>Euteleostomi</taxon>
        <taxon>Amphibia</taxon>
        <taxon>Batrachia</taxon>
        <taxon>Anura</taxon>
        <taxon>Neobatrachia</taxon>
        <taxon>Hyloidea</taxon>
        <taxon>Dendrobatidae</taxon>
        <taxon>Dendrobatinae</taxon>
        <taxon>Ranitomeya</taxon>
    </lineage>
</organism>
<dbReference type="SUPFAM" id="SSF54928">
    <property type="entry name" value="RNA-binding domain, RBD"/>
    <property type="match status" value="1"/>
</dbReference>
<dbReference type="EMBL" id="CAUEEQ010056822">
    <property type="protein sequence ID" value="CAJ0963103.1"/>
    <property type="molecule type" value="Genomic_DNA"/>
</dbReference>
<dbReference type="PANTHER" id="PTHR18806:SF4">
    <property type="entry name" value="RNA-BINDING PROTEIN 25"/>
    <property type="match status" value="1"/>
</dbReference>
<proteinExistence type="predicted"/>
<dbReference type="InterPro" id="IPR052768">
    <property type="entry name" value="RBM25"/>
</dbReference>
<accession>A0ABN9MA97</accession>
<sequence>MRRTTGAADAFLRRIRCPIVSTPALSIFTCSSCGSVSSTDAQQRARTDYITAPSNLSVTARGCWRRRHTGTRSRSLAVSASRTVTAGRKVKAEHSGCAFTFTLRPAVTECGKQTARDLTDTRIYPMFTLVTQGPRHRWSLESCLCDSSPATTLRFTYDHGQVISLVVIVGIVNMSYPPHLNVPLWGFLLSLLVCLHHSFQVFLPLLMAAAARPSPLDPRKRRDRTLRSSDQIGEYVPLQGALGSLGTQMIPVPMGLMAPGPTVLLPTVPMVGKHMGPRKDLMGMKNKENDENSGPTTTVFVGNISDKASDMLIRQLLAKCGLVLSWKRVQGASGKLQVMKNNRTSPNHMNKVRITGMTS</sequence>
<comment type="caution">
    <text evidence="1">The sequence shown here is derived from an EMBL/GenBank/DDBJ whole genome shotgun (WGS) entry which is preliminary data.</text>
</comment>
<protein>
    <submittedName>
        <fullName evidence="1">Uncharacterized protein</fullName>
    </submittedName>
</protein>
<evidence type="ECO:0000313" key="2">
    <source>
        <dbReference type="Proteomes" id="UP001176940"/>
    </source>
</evidence>
<dbReference type="PANTHER" id="PTHR18806">
    <property type="entry name" value="RBM25 PROTEIN"/>
    <property type="match status" value="1"/>
</dbReference>
<name>A0ABN9MA97_9NEOB</name>
<dbReference type="InterPro" id="IPR035979">
    <property type="entry name" value="RBD_domain_sf"/>
</dbReference>
<reference evidence="1" key="1">
    <citation type="submission" date="2023-07" db="EMBL/GenBank/DDBJ databases">
        <authorList>
            <person name="Stuckert A."/>
        </authorList>
    </citation>
    <scope>NUCLEOTIDE SEQUENCE</scope>
</reference>
<keyword evidence="2" id="KW-1185">Reference proteome</keyword>
<gene>
    <name evidence="1" type="ORF">RIMI_LOCUS18533691</name>
</gene>
<evidence type="ECO:0000313" key="1">
    <source>
        <dbReference type="EMBL" id="CAJ0963103.1"/>
    </source>
</evidence>
<dbReference type="Proteomes" id="UP001176940">
    <property type="component" value="Unassembled WGS sequence"/>
</dbReference>